<feature type="region of interest" description="Disordered" evidence="1">
    <location>
        <begin position="251"/>
        <end position="333"/>
    </location>
</feature>
<keyword evidence="2" id="KW-1133">Transmembrane helix</keyword>
<feature type="compositionally biased region" description="Polar residues" evidence="1">
    <location>
        <begin position="252"/>
        <end position="261"/>
    </location>
</feature>
<keyword evidence="2" id="KW-0812">Transmembrane</keyword>
<proteinExistence type="predicted"/>
<accession>A0A438DT53</accession>
<feature type="compositionally biased region" description="Polar residues" evidence="1">
    <location>
        <begin position="283"/>
        <end position="293"/>
    </location>
</feature>
<feature type="compositionally biased region" description="Basic and acidic residues" evidence="1">
    <location>
        <begin position="45"/>
        <end position="61"/>
    </location>
</feature>
<evidence type="ECO:0000313" key="3">
    <source>
        <dbReference type="EMBL" id="RVW38582.1"/>
    </source>
</evidence>
<protein>
    <submittedName>
        <fullName evidence="3">Uncharacterized protein</fullName>
    </submittedName>
</protein>
<reference evidence="3 4" key="1">
    <citation type="journal article" date="2018" name="PLoS Genet.">
        <title>Population sequencing reveals clonal diversity and ancestral inbreeding in the grapevine cultivar Chardonnay.</title>
        <authorList>
            <person name="Roach M.J."/>
            <person name="Johnson D.L."/>
            <person name="Bohlmann J."/>
            <person name="van Vuuren H.J."/>
            <person name="Jones S.J."/>
            <person name="Pretorius I.S."/>
            <person name="Schmidt S.A."/>
            <person name="Borneman A.R."/>
        </authorList>
    </citation>
    <scope>NUCLEOTIDE SEQUENCE [LARGE SCALE GENOMIC DNA]</scope>
    <source>
        <strain evidence="4">cv. Chardonnay</strain>
        <tissue evidence="3">Leaf</tissue>
    </source>
</reference>
<feature type="region of interest" description="Disordered" evidence="1">
    <location>
        <begin position="33"/>
        <end position="61"/>
    </location>
</feature>
<feature type="transmembrane region" description="Helical" evidence="2">
    <location>
        <begin position="150"/>
        <end position="175"/>
    </location>
</feature>
<organism evidence="3 4">
    <name type="scientific">Vitis vinifera</name>
    <name type="common">Grape</name>
    <dbReference type="NCBI Taxonomy" id="29760"/>
    <lineage>
        <taxon>Eukaryota</taxon>
        <taxon>Viridiplantae</taxon>
        <taxon>Streptophyta</taxon>
        <taxon>Embryophyta</taxon>
        <taxon>Tracheophyta</taxon>
        <taxon>Spermatophyta</taxon>
        <taxon>Magnoliopsida</taxon>
        <taxon>eudicotyledons</taxon>
        <taxon>Gunneridae</taxon>
        <taxon>Pentapetalae</taxon>
        <taxon>rosids</taxon>
        <taxon>Vitales</taxon>
        <taxon>Vitaceae</taxon>
        <taxon>Viteae</taxon>
        <taxon>Vitis</taxon>
    </lineage>
</organism>
<dbReference type="AlphaFoldDB" id="A0A438DT53"/>
<name>A0A438DT53_VITVI</name>
<gene>
    <name evidence="3" type="ORF">CK203_075584</name>
</gene>
<feature type="compositionally biased region" description="Basic and acidic residues" evidence="1">
    <location>
        <begin position="312"/>
        <end position="325"/>
    </location>
</feature>
<evidence type="ECO:0000256" key="2">
    <source>
        <dbReference type="SAM" id="Phobius"/>
    </source>
</evidence>
<evidence type="ECO:0000256" key="1">
    <source>
        <dbReference type="SAM" id="MobiDB-lite"/>
    </source>
</evidence>
<dbReference type="EMBL" id="QGNW01001504">
    <property type="protein sequence ID" value="RVW38582.1"/>
    <property type="molecule type" value="Genomic_DNA"/>
</dbReference>
<keyword evidence="2" id="KW-0472">Membrane</keyword>
<evidence type="ECO:0000313" key="4">
    <source>
        <dbReference type="Proteomes" id="UP000288805"/>
    </source>
</evidence>
<feature type="region of interest" description="Disordered" evidence="1">
    <location>
        <begin position="78"/>
        <end position="117"/>
    </location>
</feature>
<dbReference type="Proteomes" id="UP000288805">
    <property type="component" value="Unassembled WGS sequence"/>
</dbReference>
<sequence length="395" mass="42953">MSVVLNQFSVFGFGPQLSSRKAQFGLNMAGGRVVSRSSNSCPAAHSDDGKSREEGEFSKQVTKERKYFKRIIKADAGKNTKESGSPVADAPRKLSRKRKKGDDECQPTPPKLPDNISIHGCAASHEVEVQSFQLVATSENGAMVLILPKFFVLCFGVISFLYLIPILIFSVLYVFKEKGPEKMSTTGSPKDGVEAERIDVSPEVPVNWSIASSDNAKDLEEDEQEEVQSITSDSYVLVEPIKEAGAVPVMGSLSTASSDNSHNLEEDEQKEVTSDSYVLIGEDTSTSYASTTPIPEVEAERIDTSSSTAISDDAHKSEEDKHEEAQSTTSDSYLLSSILKNLQNSSPTSEAMCSMKSQKTQSSVEAIKVTKVKCDQAVDSVRKRARISEKKVAKA</sequence>
<comment type="caution">
    <text evidence="3">The sequence shown here is derived from an EMBL/GenBank/DDBJ whole genome shotgun (WGS) entry which is preliminary data.</text>
</comment>